<dbReference type="AlphaFoldDB" id="A0A4S8R5W3"/>
<evidence type="ECO:0000313" key="3">
    <source>
        <dbReference type="Proteomes" id="UP000308671"/>
    </source>
</evidence>
<accession>A0A4S8R5W3</accession>
<evidence type="ECO:0000313" key="2">
    <source>
        <dbReference type="EMBL" id="THV49609.1"/>
    </source>
</evidence>
<keyword evidence="3" id="KW-1185">Reference proteome</keyword>
<evidence type="ECO:0000256" key="1">
    <source>
        <dbReference type="SAM" id="MobiDB-lite"/>
    </source>
</evidence>
<feature type="compositionally biased region" description="Polar residues" evidence="1">
    <location>
        <begin position="51"/>
        <end position="60"/>
    </location>
</feature>
<sequence length="60" mass="6876">MSPRACPKRASLQDLQCHRYLENTMTRGLPSGVTNQLCPKEKKNPKKRNPTLPTLTNKRK</sequence>
<feature type="region of interest" description="Disordered" evidence="1">
    <location>
        <begin position="26"/>
        <end position="60"/>
    </location>
</feature>
<reference evidence="2 3" key="1">
    <citation type="submission" date="2017-12" db="EMBL/GenBank/DDBJ databases">
        <title>Comparative genomics of Botrytis spp.</title>
        <authorList>
            <person name="Valero-Jimenez C.A."/>
            <person name="Tapia P."/>
            <person name="Veloso J."/>
            <person name="Silva-Moreno E."/>
            <person name="Staats M."/>
            <person name="Valdes J.H."/>
            <person name="Van Kan J.A.L."/>
        </authorList>
    </citation>
    <scope>NUCLEOTIDE SEQUENCE [LARGE SCALE GENOMIC DNA]</scope>
    <source>
        <strain evidence="2 3">MUCL435</strain>
    </source>
</reference>
<gene>
    <name evidence="2" type="ORF">BGAL_0187g00190</name>
</gene>
<dbReference type="Proteomes" id="UP000308671">
    <property type="component" value="Unassembled WGS sequence"/>
</dbReference>
<protein>
    <submittedName>
        <fullName evidence="2">Uncharacterized protein</fullName>
    </submittedName>
</protein>
<comment type="caution">
    <text evidence="2">The sequence shown here is derived from an EMBL/GenBank/DDBJ whole genome shotgun (WGS) entry which is preliminary data.</text>
</comment>
<dbReference type="EMBL" id="PQXL01000187">
    <property type="protein sequence ID" value="THV49609.1"/>
    <property type="molecule type" value="Genomic_DNA"/>
</dbReference>
<proteinExistence type="predicted"/>
<name>A0A4S8R5W3_9HELO</name>
<organism evidence="2 3">
    <name type="scientific">Botrytis galanthina</name>
    <dbReference type="NCBI Taxonomy" id="278940"/>
    <lineage>
        <taxon>Eukaryota</taxon>
        <taxon>Fungi</taxon>
        <taxon>Dikarya</taxon>
        <taxon>Ascomycota</taxon>
        <taxon>Pezizomycotina</taxon>
        <taxon>Leotiomycetes</taxon>
        <taxon>Helotiales</taxon>
        <taxon>Sclerotiniaceae</taxon>
        <taxon>Botrytis</taxon>
    </lineage>
</organism>